<dbReference type="AlphaFoldDB" id="A0AAW0Q1N5"/>
<comment type="caution">
    <text evidence="2">The sequence shown here is derived from an EMBL/GenBank/DDBJ whole genome shotgun (WGS) entry which is preliminary data.</text>
</comment>
<feature type="compositionally biased region" description="Polar residues" evidence="1">
    <location>
        <begin position="54"/>
        <end position="63"/>
    </location>
</feature>
<evidence type="ECO:0000256" key="1">
    <source>
        <dbReference type="SAM" id="MobiDB-lite"/>
    </source>
</evidence>
<feature type="region of interest" description="Disordered" evidence="1">
    <location>
        <begin position="1"/>
        <end position="34"/>
    </location>
</feature>
<organism evidence="2 3">
    <name type="scientific">Mugilogobius chulae</name>
    <name type="common">yellowstripe goby</name>
    <dbReference type="NCBI Taxonomy" id="88201"/>
    <lineage>
        <taxon>Eukaryota</taxon>
        <taxon>Metazoa</taxon>
        <taxon>Chordata</taxon>
        <taxon>Craniata</taxon>
        <taxon>Vertebrata</taxon>
        <taxon>Euteleostomi</taxon>
        <taxon>Actinopterygii</taxon>
        <taxon>Neopterygii</taxon>
        <taxon>Teleostei</taxon>
        <taxon>Neoteleostei</taxon>
        <taxon>Acanthomorphata</taxon>
        <taxon>Gobiaria</taxon>
        <taxon>Gobiiformes</taxon>
        <taxon>Gobioidei</taxon>
        <taxon>Gobiidae</taxon>
        <taxon>Gobionellinae</taxon>
        <taxon>Mugilogobius</taxon>
    </lineage>
</organism>
<dbReference type="EMBL" id="JBBPFD010000002">
    <property type="protein sequence ID" value="KAK7939856.1"/>
    <property type="molecule type" value="Genomic_DNA"/>
</dbReference>
<dbReference type="Proteomes" id="UP001460270">
    <property type="component" value="Unassembled WGS sequence"/>
</dbReference>
<feature type="region of interest" description="Disordered" evidence="1">
    <location>
        <begin position="49"/>
        <end position="70"/>
    </location>
</feature>
<reference evidence="3" key="1">
    <citation type="submission" date="2024-04" db="EMBL/GenBank/DDBJ databases">
        <title>Salinicola lusitanus LLJ914,a marine bacterium isolated from the Okinawa Trough.</title>
        <authorList>
            <person name="Li J."/>
        </authorList>
    </citation>
    <scope>NUCLEOTIDE SEQUENCE [LARGE SCALE GENOMIC DNA]</scope>
</reference>
<evidence type="ECO:0000313" key="3">
    <source>
        <dbReference type="Proteomes" id="UP001460270"/>
    </source>
</evidence>
<keyword evidence="3" id="KW-1185">Reference proteome</keyword>
<gene>
    <name evidence="2" type="ORF">WMY93_003182</name>
</gene>
<protein>
    <submittedName>
        <fullName evidence="2">Uncharacterized protein</fullName>
    </submittedName>
</protein>
<proteinExistence type="predicted"/>
<feature type="compositionally biased region" description="Polar residues" evidence="1">
    <location>
        <begin position="1"/>
        <end position="20"/>
    </location>
</feature>
<sequence>MQQHSTQDRGLTTKGLNSAMSGDGRKEAPPYMVPGECLNSDVKVYNVHTPFTPPESSHTSTSIHRWKQRP</sequence>
<evidence type="ECO:0000313" key="2">
    <source>
        <dbReference type="EMBL" id="KAK7939856.1"/>
    </source>
</evidence>
<name>A0AAW0Q1N5_9GOBI</name>
<accession>A0AAW0Q1N5</accession>